<comment type="similarity">
    <text evidence="2 10">Belongs to the Mediator complex subunit 31 family.</text>
</comment>
<evidence type="ECO:0000256" key="4">
    <source>
        <dbReference type="ARBA" id="ARBA00019660"/>
    </source>
</evidence>
<comment type="subcellular location">
    <subcellularLocation>
        <location evidence="1 10">Nucleus</location>
    </subcellularLocation>
</comment>
<evidence type="ECO:0000256" key="10">
    <source>
        <dbReference type="RuleBase" id="RU364129"/>
    </source>
</evidence>
<dbReference type="AlphaFoldDB" id="A0A6A6NW44"/>
<comment type="function">
    <text evidence="9 10">Component of the Mediator complex, a coactivator involved in the regulated transcription of nearly all RNA polymerase II-dependent genes. Mediator functions as a bridge to convey information from gene-specific regulatory proteins to the basal RNA polymerase II transcription machinery. Mediator is recruited to promoters by direct interactions with regulatory proteins and serves as a scaffold for the assembly of a functional preinitiation complex with RNA polymerase II and the general transcription factors.</text>
</comment>
<evidence type="ECO:0000256" key="1">
    <source>
        <dbReference type="ARBA" id="ARBA00004123"/>
    </source>
</evidence>
<comment type="subunit">
    <text evidence="3 10">Component of the Mediator complex.</text>
</comment>
<evidence type="ECO:0000256" key="2">
    <source>
        <dbReference type="ARBA" id="ARBA00006378"/>
    </source>
</evidence>
<protein>
    <recommendedName>
        <fullName evidence="4 10">Mediator of RNA polymerase II transcription subunit 31</fullName>
    </recommendedName>
</protein>
<dbReference type="InterPro" id="IPR008831">
    <property type="entry name" value="Mediator_Med31"/>
</dbReference>
<evidence type="ECO:0000256" key="7">
    <source>
        <dbReference type="ARBA" id="ARBA00023163"/>
    </source>
</evidence>
<accession>A0A6A6NW44</accession>
<dbReference type="FunFam" id="1.10.10.1340:FF:000002">
    <property type="entry name" value="Mediator of RNA polymerase II transcription subunit 31"/>
    <property type="match status" value="1"/>
</dbReference>
<reference evidence="12" key="1">
    <citation type="journal article" date="2020" name="Stud. Mycol.">
        <title>101 Dothideomycetes genomes: a test case for predicting lifestyles and emergence of pathogens.</title>
        <authorList>
            <person name="Haridas S."/>
            <person name="Albert R."/>
            <person name="Binder M."/>
            <person name="Bloem J."/>
            <person name="Labutti K."/>
            <person name="Salamov A."/>
            <person name="Andreopoulos B."/>
            <person name="Baker S."/>
            <person name="Barry K."/>
            <person name="Bills G."/>
            <person name="Bluhm B."/>
            <person name="Cannon C."/>
            <person name="Castanera R."/>
            <person name="Culley D."/>
            <person name="Daum C."/>
            <person name="Ezra D."/>
            <person name="Gonzalez J."/>
            <person name="Henrissat B."/>
            <person name="Kuo A."/>
            <person name="Liang C."/>
            <person name="Lipzen A."/>
            <person name="Lutzoni F."/>
            <person name="Magnuson J."/>
            <person name="Mondo S."/>
            <person name="Nolan M."/>
            <person name="Ohm R."/>
            <person name="Pangilinan J."/>
            <person name="Park H.-J."/>
            <person name="Ramirez L."/>
            <person name="Alfaro M."/>
            <person name="Sun H."/>
            <person name="Tritt A."/>
            <person name="Yoshinaga Y."/>
            <person name="Zwiers L.-H."/>
            <person name="Turgeon B."/>
            <person name="Goodwin S."/>
            <person name="Spatafora J."/>
            <person name="Crous P."/>
            <person name="Grigoriev I."/>
        </authorList>
    </citation>
    <scope>NUCLEOTIDE SEQUENCE</scope>
    <source>
        <strain evidence="12">ATCC 16933</strain>
    </source>
</reference>
<dbReference type="GO" id="GO:0003712">
    <property type="term" value="F:transcription coregulator activity"/>
    <property type="evidence" value="ECO:0007669"/>
    <property type="project" value="InterPro"/>
</dbReference>
<dbReference type="OrthoDB" id="10257739at2759"/>
<sequence>MASNPTTMTTPPPPPPQQQQQQSAAEGVQEDEDRYGGYTRFELELEFVQCLGNPAYLNYLAAQKLLDKADFVAYLDYLQYFTQPKYIKFITHPPALKALELLQQERFRKEILMPDVMTRMMNEGIEAALDNQRQHP</sequence>
<dbReference type="EMBL" id="MU001685">
    <property type="protein sequence ID" value="KAF2456005.1"/>
    <property type="molecule type" value="Genomic_DNA"/>
</dbReference>
<keyword evidence="8 10" id="KW-0539">Nucleus</keyword>
<evidence type="ECO:0000256" key="9">
    <source>
        <dbReference type="ARBA" id="ARBA00025687"/>
    </source>
</evidence>
<gene>
    <name evidence="12" type="ORF">BDY21DRAFT_349350</name>
</gene>
<dbReference type="Gene3D" id="1.10.10.1340">
    <property type="entry name" value="Mediator of RNA polymerase II, submodule Med31 (Soh1)"/>
    <property type="match status" value="1"/>
</dbReference>
<dbReference type="Proteomes" id="UP000799766">
    <property type="component" value="Unassembled WGS sequence"/>
</dbReference>
<evidence type="ECO:0000256" key="3">
    <source>
        <dbReference type="ARBA" id="ARBA00011837"/>
    </source>
</evidence>
<evidence type="ECO:0000256" key="8">
    <source>
        <dbReference type="ARBA" id="ARBA00023242"/>
    </source>
</evidence>
<evidence type="ECO:0000256" key="6">
    <source>
        <dbReference type="ARBA" id="ARBA00023159"/>
    </source>
</evidence>
<proteinExistence type="inferred from homology"/>
<keyword evidence="7 10" id="KW-0804">Transcription</keyword>
<keyword evidence="13" id="KW-1185">Reference proteome</keyword>
<dbReference type="Pfam" id="PF05669">
    <property type="entry name" value="Med31"/>
    <property type="match status" value="1"/>
</dbReference>
<dbReference type="GO" id="GO:0016592">
    <property type="term" value="C:mediator complex"/>
    <property type="evidence" value="ECO:0007669"/>
    <property type="project" value="InterPro"/>
</dbReference>
<evidence type="ECO:0000256" key="5">
    <source>
        <dbReference type="ARBA" id="ARBA00023015"/>
    </source>
</evidence>
<evidence type="ECO:0000313" key="13">
    <source>
        <dbReference type="Proteomes" id="UP000799766"/>
    </source>
</evidence>
<dbReference type="PANTHER" id="PTHR13186">
    <property type="entry name" value="MEDIATOR OF RNA POLYMERASE II TRANSCRIPTION SUBUNIT 31"/>
    <property type="match status" value="1"/>
</dbReference>
<feature type="region of interest" description="Disordered" evidence="11">
    <location>
        <begin position="1"/>
        <end position="33"/>
    </location>
</feature>
<evidence type="ECO:0000256" key="11">
    <source>
        <dbReference type="SAM" id="MobiDB-lite"/>
    </source>
</evidence>
<dbReference type="GO" id="GO:0006355">
    <property type="term" value="P:regulation of DNA-templated transcription"/>
    <property type="evidence" value="ECO:0007669"/>
    <property type="project" value="InterPro"/>
</dbReference>
<keyword evidence="5 10" id="KW-0805">Transcription regulation</keyword>
<name>A0A6A6NW44_9PEZI</name>
<organism evidence="12 13">
    <name type="scientific">Lineolata rhizophorae</name>
    <dbReference type="NCBI Taxonomy" id="578093"/>
    <lineage>
        <taxon>Eukaryota</taxon>
        <taxon>Fungi</taxon>
        <taxon>Dikarya</taxon>
        <taxon>Ascomycota</taxon>
        <taxon>Pezizomycotina</taxon>
        <taxon>Dothideomycetes</taxon>
        <taxon>Dothideomycetes incertae sedis</taxon>
        <taxon>Lineolatales</taxon>
        <taxon>Lineolataceae</taxon>
        <taxon>Lineolata</taxon>
    </lineage>
</organism>
<evidence type="ECO:0000313" key="12">
    <source>
        <dbReference type="EMBL" id="KAF2456005.1"/>
    </source>
</evidence>
<dbReference type="InterPro" id="IPR038089">
    <property type="entry name" value="Med31_sf"/>
</dbReference>
<keyword evidence="6 10" id="KW-0010">Activator</keyword>